<organism evidence="2 3">
    <name type="scientific">Marinisporobacter balticus</name>
    <dbReference type="NCBI Taxonomy" id="2018667"/>
    <lineage>
        <taxon>Bacteria</taxon>
        <taxon>Bacillati</taxon>
        <taxon>Bacillota</taxon>
        <taxon>Clostridia</taxon>
        <taxon>Peptostreptococcales</taxon>
        <taxon>Thermotaleaceae</taxon>
        <taxon>Marinisporobacter</taxon>
    </lineage>
</organism>
<dbReference type="InterPro" id="IPR006056">
    <property type="entry name" value="RidA"/>
</dbReference>
<dbReference type="FunFam" id="3.30.1330.40:FF:000001">
    <property type="entry name" value="L-PSP family endoribonuclease"/>
    <property type="match status" value="1"/>
</dbReference>
<comment type="similarity">
    <text evidence="1">Belongs to the RutC family.</text>
</comment>
<dbReference type="PANTHER" id="PTHR11803">
    <property type="entry name" value="2-IMINOBUTANOATE/2-IMINOPROPANOATE DEAMINASE RIDA"/>
    <property type="match status" value="1"/>
</dbReference>
<evidence type="ECO:0000313" key="2">
    <source>
        <dbReference type="EMBL" id="TCO69247.1"/>
    </source>
</evidence>
<reference evidence="2 3" key="1">
    <citation type="submission" date="2019-03" db="EMBL/GenBank/DDBJ databases">
        <title>Genomic Encyclopedia of Type Strains, Phase IV (KMG-IV): sequencing the most valuable type-strain genomes for metagenomic binning, comparative biology and taxonomic classification.</title>
        <authorList>
            <person name="Goeker M."/>
        </authorList>
    </citation>
    <scope>NUCLEOTIDE SEQUENCE [LARGE SCALE GENOMIC DNA]</scope>
    <source>
        <strain evidence="2 3">DSM 102940</strain>
    </source>
</reference>
<sequence>MNRKAYTSPGAVVVGPYSQAVESGDIVFISGQTPLNPETGLLVEGGIEQQTEQCFINLIKVLDVAGLTMDHVDKVSVYLTNMDNFSGMNAVYSKQFNSPYPARTTLGVASLPMNAQIEIELIARRK</sequence>
<dbReference type="InterPro" id="IPR035959">
    <property type="entry name" value="RutC-like_sf"/>
</dbReference>
<evidence type="ECO:0000313" key="3">
    <source>
        <dbReference type="Proteomes" id="UP000294919"/>
    </source>
</evidence>
<dbReference type="Gene3D" id="3.30.1330.40">
    <property type="entry name" value="RutC-like"/>
    <property type="match status" value="1"/>
</dbReference>
<dbReference type="Pfam" id="PF01042">
    <property type="entry name" value="Ribonuc_L-PSP"/>
    <property type="match status" value="1"/>
</dbReference>
<dbReference type="AlphaFoldDB" id="A0A4R2KB30"/>
<dbReference type="EMBL" id="SLWV01000033">
    <property type="protein sequence ID" value="TCO69247.1"/>
    <property type="molecule type" value="Genomic_DNA"/>
</dbReference>
<keyword evidence="3" id="KW-1185">Reference proteome</keyword>
<dbReference type="OrthoDB" id="9803101at2"/>
<gene>
    <name evidence="2" type="ORF">EV214_13324</name>
</gene>
<proteinExistence type="inferred from homology"/>
<name>A0A4R2KB30_9FIRM</name>
<dbReference type="GO" id="GO:0005829">
    <property type="term" value="C:cytosol"/>
    <property type="evidence" value="ECO:0007669"/>
    <property type="project" value="TreeGrafter"/>
</dbReference>
<dbReference type="InterPro" id="IPR006175">
    <property type="entry name" value="YjgF/YER057c/UK114"/>
</dbReference>
<dbReference type="NCBIfam" id="TIGR00004">
    <property type="entry name" value="Rid family detoxifying hydrolase"/>
    <property type="match status" value="1"/>
</dbReference>
<dbReference type="Proteomes" id="UP000294919">
    <property type="component" value="Unassembled WGS sequence"/>
</dbReference>
<comment type="caution">
    <text evidence="2">The sequence shown here is derived from an EMBL/GenBank/DDBJ whole genome shotgun (WGS) entry which is preliminary data.</text>
</comment>
<dbReference type="RefSeq" id="WP_132247685.1">
    <property type="nucleotide sequence ID" value="NZ_SLWV01000033.1"/>
</dbReference>
<dbReference type="GO" id="GO:0019239">
    <property type="term" value="F:deaminase activity"/>
    <property type="evidence" value="ECO:0007669"/>
    <property type="project" value="TreeGrafter"/>
</dbReference>
<protein>
    <submittedName>
        <fullName evidence="2">2-iminobutanoate/2-iminopropanoate deaminase</fullName>
    </submittedName>
</protein>
<evidence type="ECO:0000256" key="1">
    <source>
        <dbReference type="ARBA" id="ARBA00010552"/>
    </source>
</evidence>
<accession>A0A4R2KB30</accession>
<dbReference type="SUPFAM" id="SSF55298">
    <property type="entry name" value="YjgF-like"/>
    <property type="match status" value="1"/>
</dbReference>
<dbReference type="CDD" id="cd00448">
    <property type="entry name" value="YjgF_YER057c_UK114_family"/>
    <property type="match status" value="1"/>
</dbReference>
<dbReference type="PANTHER" id="PTHR11803:SF58">
    <property type="entry name" value="PROTEIN HMF1-RELATED"/>
    <property type="match status" value="1"/>
</dbReference>